<organism evidence="1 2">
    <name type="scientific">Botrytis porri</name>
    <dbReference type="NCBI Taxonomy" id="87229"/>
    <lineage>
        <taxon>Eukaryota</taxon>
        <taxon>Fungi</taxon>
        <taxon>Dikarya</taxon>
        <taxon>Ascomycota</taxon>
        <taxon>Pezizomycotina</taxon>
        <taxon>Leotiomycetes</taxon>
        <taxon>Helotiales</taxon>
        <taxon>Sclerotiniaceae</taxon>
        <taxon>Botrytis</taxon>
    </lineage>
</organism>
<evidence type="ECO:0000313" key="1">
    <source>
        <dbReference type="EMBL" id="TGO83939.1"/>
    </source>
</evidence>
<protein>
    <submittedName>
        <fullName evidence="1">Uncharacterized protein</fullName>
    </submittedName>
</protein>
<evidence type="ECO:0000313" key="2">
    <source>
        <dbReference type="Proteomes" id="UP000297280"/>
    </source>
</evidence>
<comment type="caution">
    <text evidence="1">The sequence shown here is derived from an EMBL/GenBank/DDBJ whole genome shotgun (WGS) entry which is preliminary data.</text>
</comment>
<dbReference type="AlphaFoldDB" id="A0A4Z1KQQ9"/>
<accession>A0A4Z1KQQ9</accession>
<sequence length="98" mass="11170">MVPLLKGFRARHPGKVKWFSIAANYLAADMLHLSFYYMPNLRVEYLNGRMRPSFSSNTVPNMHHVQYNLDGDPALPFPAALQEGVTVYKRLVYLGVSI</sequence>
<reference evidence="1 2" key="1">
    <citation type="submission" date="2017-12" db="EMBL/GenBank/DDBJ databases">
        <title>Comparative genomics of Botrytis spp.</title>
        <authorList>
            <person name="Valero-Jimenez C.A."/>
            <person name="Tapia P."/>
            <person name="Veloso J."/>
            <person name="Silva-Moreno E."/>
            <person name="Staats M."/>
            <person name="Valdes J.H."/>
            <person name="Van Kan J.A.L."/>
        </authorList>
    </citation>
    <scope>NUCLEOTIDE SEQUENCE [LARGE SCALE GENOMIC DNA]</scope>
    <source>
        <strain evidence="1 2">MUCL3349</strain>
    </source>
</reference>
<keyword evidence="2" id="KW-1185">Reference proteome</keyword>
<dbReference type="Proteomes" id="UP000297280">
    <property type="component" value="Unassembled WGS sequence"/>
</dbReference>
<gene>
    <name evidence="1" type="ORF">BPOR_0571g00030</name>
</gene>
<proteinExistence type="predicted"/>
<dbReference type="EMBL" id="PQXO01000570">
    <property type="protein sequence ID" value="TGO83939.1"/>
    <property type="molecule type" value="Genomic_DNA"/>
</dbReference>
<name>A0A4Z1KQQ9_9HELO</name>